<comment type="similarity">
    <text evidence="4">Belongs to the SIMIBI class G3E GTPase family. ZNG1 subfamily.</text>
</comment>
<dbReference type="RefSeq" id="WP_058540303.1">
    <property type="nucleotide sequence ID" value="NZ_LKGZ01000001.1"/>
</dbReference>
<dbReference type="CDD" id="cd03112">
    <property type="entry name" value="CobW-like"/>
    <property type="match status" value="1"/>
</dbReference>
<dbReference type="GeneID" id="87480889"/>
<dbReference type="InterPro" id="IPR011629">
    <property type="entry name" value="CobW-like_C"/>
</dbReference>
<dbReference type="InterPro" id="IPR036627">
    <property type="entry name" value="CobW-likC_sf"/>
</dbReference>
<comment type="function">
    <text evidence="5">Zinc chaperone that directly transfers zinc cofactor to target proteins, thereby activating them. Zinc is transferred from the CXCC motif in the GTPase domain to the zinc binding site in target proteins in a process requiring GTP hydrolysis.</text>
</comment>
<keyword evidence="2" id="KW-0378">Hydrolase</keyword>
<comment type="catalytic activity">
    <reaction evidence="6">
        <text>GTP + H2O = GDP + phosphate + H(+)</text>
        <dbReference type="Rhea" id="RHEA:19669"/>
        <dbReference type="ChEBI" id="CHEBI:15377"/>
        <dbReference type="ChEBI" id="CHEBI:15378"/>
        <dbReference type="ChEBI" id="CHEBI:37565"/>
        <dbReference type="ChEBI" id="CHEBI:43474"/>
        <dbReference type="ChEBI" id="CHEBI:58189"/>
    </reaction>
    <physiologicalReaction direction="left-to-right" evidence="6">
        <dbReference type="Rhea" id="RHEA:19670"/>
    </physiologicalReaction>
</comment>
<dbReference type="SUPFAM" id="SSF90002">
    <property type="entry name" value="Hypothetical protein YjiA, C-terminal domain"/>
    <property type="match status" value="1"/>
</dbReference>
<dbReference type="InterPro" id="IPR027417">
    <property type="entry name" value="P-loop_NTPase"/>
</dbReference>
<accession>A0A9X8HJA2</accession>
<evidence type="ECO:0000256" key="3">
    <source>
        <dbReference type="ARBA" id="ARBA00023186"/>
    </source>
</evidence>
<evidence type="ECO:0000259" key="7">
    <source>
        <dbReference type="SMART" id="SM00833"/>
    </source>
</evidence>
<protein>
    <submittedName>
        <fullName evidence="8">G3E family GTPase</fullName>
    </submittedName>
</protein>
<dbReference type="GO" id="GO:0016787">
    <property type="term" value="F:hydrolase activity"/>
    <property type="evidence" value="ECO:0007669"/>
    <property type="project" value="UniProtKB-KW"/>
</dbReference>
<dbReference type="Pfam" id="PF02492">
    <property type="entry name" value="cobW"/>
    <property type="match status" value="1"/>
</dbReference>
<dbReference type="Gene3D" id="3.30.1220.10">
    <property type="entry name" value="CobW-like, C-terminal domain"/>
    <property type="match status" value="1"/>
</dbReference>
<organism evidence="8 9">
    <name type="scientific">Pseudomonas putida</name>
    <name type="common">Arthrobacter siderocapsulatus</name>
    <dbReference type="NCBI Taxonomy" id="303"/>
    <lineage>
        <taxon>Bacteria</taxon>
        <taxon>Pseudomonadati</taxon>
        <taxon>Pseudomonadota</taxon>
        <taxon>Gammaproteobacteria</taxon>
        <taxon>Pseudomonadales</taxon>
        <taxon>Pseudomonadaceae</taxon>
        <taxon>Pseudomonas</taxon>
    </lineage>
</organism>
<dbReference type="GO" id="GO:0000166">
    <property type="term" value="F:nucleotide binding"/>
    <property type="evidence" value="ECO:0007669"/>
    <property type="project" value="UniProtKB-KW"/>
</dbReference>
<evidence type="ECO:0000313" key="8">
    <source>
        <dbReference type="EMBL" id="ROQ48930.1"/>
    </source>
</evidence>
<comment type="caution">
    <text evidence="8">The sequence shown here is derived from an EMBL/GenBank/DDBJ whole genome shotgun (WGS) entry which is preliminary data.</text>
</comment>
<dbReference type="Pfam" id="PF07683">
    <property type="entry name" value="CobW_C"/>
    <property type="match status" value="1"/>
</dbReference>
<dbReference type="PANTHER" id="PTHR13748">
    <property type="entry name" value="COBW-RELATED"/>
    <property type="match status" value="1"/>
</dbReference>
<keyword evidence="3" id="KW-0143">Chaperone</keyword>
<proteinExistence type="inferred from homology"/>
<feature type="domain" description="CobW C-terminal" evidence="7">
    <location>
        <begin position="229"/>
        <end position="321"/>
    </location>
</feature>
<evidence type="ECO:0000256" key="6">
    <source>
        <dbReference type="ARBA" id="ARBA00049117"/>
    </source>
</evidence>
<reference evidence="8 9" key="1">
    <citation type="submission" date="2018-11" db="EMBL/GenBank/DDBJ databases">
        <title>Genomic analyses of the natural microbiome of Caenorhabditis elegans.</title>
        <authorList>
            <person name="Samuel B."/>
        </authorList>
    </citation>
    <scope>NUCLEOTIDE SEQUENCE [LARGE SCALE GENOMIC DNA]</scope>
    <source>
        <strain evidence="8 9">BIGb0473</strain>
    </source>
</reference>
<dbReference type="Proteomes" id="UP000269115">
    <property type="component" value="Unassembled WGS sequence"/>
</dbReference>
<name>A0A9X8HJA2_PSEPU</name>
<evidence type="ECO:0000256" key="2">
    <source>
        <dbReference type="ARBA" id="ARBA00022801"/>
    </source>
</evidence>
<gene>
    <name evidence="8" type="ORF">EDF85_3233</name>
</gene>
<sequence>MNKQSPIPVTLVSGFLGSGKTTLLNKILGSDHGLRMAVMVNDFGAINIDSELIVSQTQTTLSLANGCICCTVESDLIEQLGRLLGDRQNRPEYILIEASGVSSPGKIARTLKYPQFRDALSIDSIITVVDTEQFGQLEGEMAQLAMDQLDVADIIVLNKVDRVERSQIEALKSRWLYPRARMLECQYGDVPLELVLGVGRGNPLASFTPVKAASAPSLGGHAADHASVFESWSFASDRPLALDTLRATLAQLPASIYRAKGTLHIAEVPGKRFIMHLVGSRCEILPDRVWGDETPHTRLVCIGKRGTLAPEALEAGFQACVVHTNDKLYSHHG</sequence>
<dbReference type="EMBL" id="RJUR01000014">
    <property type="protein sequence ID" value="ROQ48930.1"/>
    <property type="molecule type" value="Genomic_DNA"/>
</dbReference>
<evidence type="ECO:0000256" key="5">
    <source>
        <dbReference type="ARBA" id="ARBA00045658"/>
    </source>
</evidence>
<dbReference type="InterPro" id="IPR051316">
    <property type="entry name" value="Zinc-reg_GTPase_activator"/>
</dbReference>
<dbReference type="SMART" id="SM00833">
    <property type="entry name" value="CobW_C"/>
    <property type="match status" value="1"/>
</dbReference>
<dbReference type="Gene3D" id="3.40.50.300">
    <property type="entry name" value="P-loop containing nucleotide triphosphate hydrolases"/>
    <property type="match status" value="1"/>
</dbReference>
<dbReference type="InterPro" id="IPR003495">
    <property type="entry name" value="CobW/HypB/UreG_nucleotide-bd"/>
</dbReference>
<evidence type="ECO:0000256" key="1">
    <source>
        <dbReference type="ARBA" id="ARBA00022741"/>
    </source>
</evidence>
<dbReference type="SUPFAM" id="SSF52540">
    <property type="entry name" value="P-loop containing nucleoside triphosphate hydrolases"/>
    <property type="match status" value="1"/>
</dbReference>
<keyword evidence="1" id="KW-0547">Nucleotide-binding</keyword>
<evidence type="ECO:0000256" key="4">
    <source>
        <dbReference type="ARBA" id="ARBA00034320"/>
    </source>
</evidence>
<evidence type="ECO:0000313" key="9">
    <source>
        <dbReference type="Proteomes" id="UP000269115"/>
    </source>
</evidence>
<dbReference type="AlphaFoldDB" id="A0A9X8HJA2"/>